<name>A0ABV1G3H9_9FIRM</name>
<proteinExistence type="predicted"/>
<dbReference type="PANTHER" id="PTHR33498">
    <property type="entry name" value="TRANSPOSASE FOR INSERTION SEQUENCE ELEMENT IS1557"/>
    <property type="match status" value="1"/>
</dbReference>
<comment type="caution">
    <text evidence="2">The sequence shown here is derived from an EMBL/GenBank/DDBJ whole genome shotgun (WGS) entry which is preliminary data.</text>
</comment>
<dbReference type="EMBL" id="JBBMFF010000074">
    <property type="protein sequence ID" value="MEQ2509853.1"/>
    <property type="molecule type" value="Genomic_DNA"/>
</dbReference>
<reference evidence="2 3" key="1">
    <citation type="submission" date="2024-03" db="EMBL/GenBank/DDBJ databases">
        <title>Human intestinal bacterial collection.</title>
        <authorList>
            <person name="Pauvert C."/>
            <person name="Hitch T.C.A."/>
            <person name="Clavel T."/>
        </authorList>
    </citation>
    <scope>NUCLEOTIDE SEQUENCE [LARGE SCALE GENOMIC DNA]</scope>
    <source>
        <strain evidence="2 3">CLA-AA-H192</strain>
    </source>
</reference>
<dbReference type="Proteomes" id="UP001491552">
    <property type="component" value="Unassembled WGS sequence"/>
</dbReference>
<accession>A0ABV1G3H9</accession>
<feature type="non-terminal residue" evidence="2">
    <location>
        <position position="196"/>
    </location>
</feature>
<dbReference type="Pfam" id="PF01610">
    <property type="entry name" value="DDE_Tnp_ISL3"/>
    <property type="match status" value="1"/>
</dbReference>
<sequence length="196" mass="22862">MGRKVSQKSQSDTHFRTVGKICFPNAIIVADRFHVIRQASRAMEQVRKNKQNKLSRGLRRYFKRSKHLLRKPMEALSSEEQERLALMFEIAPRLADAYRLKNEFLAVMHSESSTVGKQRLLDWLAAVNVMDLPEFQACVTAYRNWFQKILNSMDVPWSNGFIEGCNNKTKALKRVCFGMRNFRNFRNRILFCSGVP</sequence>
<gene>
    <name evidence="2" type="ORF">WMO66_01095</name>
</gene>
<evidence type="ECO:0000313" key="3">
    <source>
        <dbReference type="Proteomes" id="UP001491552"/>
    </source>
</evidence>
<dbReference type="RefSeq" id="WP_349134563.1">
    <property type="nucleotide sequence ID" value="NZ_JBBMFF010000074.1"/>
</dbReference>
<protein>
    <submittedName>
        <fullName evidence="2">Transposase</fullName>
    </submittedName>
</protein>
<feature type="domain" description="Transposase IS204/IS1001/IS1096/IS1165 DDE" evidence="1">
    <location>
        <begin position="14"/>
        <end position="189"/>
    </location>
</feature>
<dbReference type="PANTHER" id="PTHR33498:SF1">
    <property type="entry name" value="TRANSPOSASE FOR INSERTION SEQUENCE ELEMENT IS1557"/>
    <property type="match status" value="1"/>
</dbReference>
<organism evidence="2 3">
    <name type="scientific">Faecousia intestinalis</name>
    <dbReference type="NCBI Taxonomy" id="3133167"/>
    <lineage>
        <taxon>Bacteria</taxon>
        <taxon>Bacillati</taxon>
        <taxon>Bacillota</taxon>
        <taxon>Clostridia</taxon>
        <taxon>Eubacteriales</taxon>
        <taxon>Oscillospiraceae</taxon>
        <taxon>Faecousia</taxon>
    </lineage>
</organism>
<evidence type="ECO:0000259" key="1">
    <source>
        <dbReference type="Pfam" id="PF01610"/>
    </source>
</evidence>
<evidence type="ECO:0000313" key="2">
    <source>
        <dbReference type="EMBL" id="MEQ2509853.1"/>
    </source>
</evidence>
<dbReference type="InterPro" id="IPR002560">
    <property type="entry name" value="Transposase_DDE"/>
</dbReference>
<keyword evidence="3" id="KW-1185">Reference proteome</keyword>
<dbReference type="InterPro" id="IPR047951">
    <property type="entry name" value="Transpos_ISL3"/>
</dbReference>